<dbReference type="AlphaFoldDB" id="A0AA38S524"/>
<gene>
    <name evidence="2" type="ORF">NKR23_g1158</name>
</gene>
<keyword evidence="3" id="KW-1185">Reference proteome</keyword>
<organism evidence="2 3">
    <name type="scientific">Pleurostoma richardsiae</name>
    <dbReference type="NCBI Taxonomy" id="41990"/>
    <lineage>
        <taxon>Eukaryota</taxon>
        <taxon>Fungi</taxon>
        <taxon>Dikarya</taxon>
        <taxon>Ascomycota</taxon>
        <taxon>Pezizomycotina</taxon>
        <taxon>Sordariomycetes</taxon>
        <taxon>Sordariomycetidae</taxon>
        <taxon>Calosphaeriales</taxon>
        <taxon>Pleurostomataceae</taxon>
        <taxon>Pleurostoma</taxon>
    </lineage>
</organism>
<feature type="region of interest" description="Disordered" evidence="1">
    <location>
        <begin position="98"/>
        <end position="217"/>
    </location>
</feature>
<evidence type="ECO:0000313" key="3">
    <source>
        <dbReference type="Proteomes" id="UP001174694"/>
    </source>
</evidence>
<sequence>MAPNTKPLNEREQTQANLAWQCVEADIKVRLGNTYHPTFSSGALPTYERLDRRSTADRPTKQIDLNKWAALAGYDKPATATVMWRRLKHRLMELTKEDATVTQGDSGADNEPAAPTVQKKNSAPRKRKAPAKKDAPGKEDKNGEDAAERPAKKTTKRPKKTTPAAAPNGTAKPDAGVRDEEMQPNKQLQSELENATAGFEQATTGPEDLSAGQNDQA</sequence>
<feature type="compositionally biased region" description="Basic and acidic residues" evidence="1">
    <location>
        <begin position="131"/>
        <end position="151"/>
    </location>
</feature>
<accession>A0AA38S524</accession>
<reference evidence="2" key="1">
    <citation type="submission" date="2022-07" db="EMBL/GenBank/DDBJ databases">
        <title>Fungi with potential for degradation of polypropylene.</title>
        <authorList>
            <person name="Gostincar C."/>
        </authorList>
    </citation>
    <scope>NUCLEOTIDE SEQUENCE</scope>
    <source>
        <strain evidence="2">EXF-13308</strain>
    </source>
</reference>
<dbReference type="EMBL" id="JANBVO010000002">
    <property type="protein sequence ID" value="KAJ9156395.1"/>
    <property type="molecule type" value="Genomic_DNA"/>
</dbReference>
<name>A0AA38S524_9PEZI</name>
<protein>
    <submittedName>
        <fullName evidence="2">Uncharacterized protein</fullName>
    </submittedName>
</protein>
<dbReference type="Proteomes" id="UP001174694">
    <property type="component" value="Unassembled WGS sequence"/>
</dbReference>
<comment type="caution">
    <text evidence="2">The sequence shown here is derived from an EMBL/GenBank/DDBJ whole genome shotgun (WGS) entry which is preliminary data.</text>
</comment>
<proteinExistence type="predicted"/>
<evidence type="ECO:0000256" key="1">
    <source>
        <dbReference type="SAM" id="MobiDB-lite"/>
    </source>
</evidence>
<feature type="compositionally biased region" description="Low complexity" evidence="1">
    <location>
        <begin position="161"/>
        <end position="173"/>
    </location>
</feature>
<feature type="compositionally biased region" description="Polar residues" evidence="1">
    <location>
        <begin position="184"/>
        <end position="193"/>
    </location>
</feature>
<evidence type="ECO:0000313" key="2">
    <source>
        <dbReference type="EMBL" id="KAJ9156395.1"/>
    </source>
</evidence>